<gene>
    <name evidence="6" type="ORF">PGLA1383_LOCUS25620</name>
    <name evidence="7" type="ORF">PGLA2088_LOCUS34218</name>
</gene>
<feature type="signal peptide" evidence="5">
    <location>
        <begin position="1"/>
        <end position="19"/>
    </location>
</feature>
<organism evidence="6 8">
    <name type="scientific">Polarella glacialis</name>
    <name type="common">Dinoflagellate</name>
    <dbReference type="NCBI Taxonomy" id="89957"/>
    <lineage>
        <taxon>Eukaryota</taxon>
        <taxon>Sar</taxon>
        <taxon>Alveolata</taxon>
        <taxon>Dinophyceae</taxon>
        <taxon>Suessiales</taxon>
        <taxon>Suessiaceae</taxon>
        <taxon>Polarella</taxon>
    </lineage>
</organism>
<keyword evidence="8" id="KW-1185">Reference proteome</keyword>
<keyword evidence="5" id="KW-0732">Signal</keyword>
<evidence type="ECO:0000256" key="3">
    <source>
        <dbReference type="ARBA" id="ARBA00023326"/>
    </source>
</evidence>
<dbReference type="Pfam" id="PF01373">
    <property type="entry name" value="Glyco_hydro_14"/>
    <property type="match status" value="1"/>
</dbReference>
<comment type="similarity">
    <text evidence="1 4">Belongs to the glycosyl hydrolase 14 family.</text>
</comment>
<evidence type="ECO:0000256" key="2">
    <source>
        <dbReference type="ARBA" id="ARBA00023277"/>
    </source>
</evidence>
<dbReference type="Proteomes" id="UP000654075">
    <property type="component" value="Unassembled WGS sequence"/>
</dbReference>
<evidence type="ECO:0000313" key="7">
    <source>
        <dbReference type="EMBL" id="CAE8706500.1"/>
    </source>
</evidence>
<dbReference type="GO" id="GO:0016161">
    <property type="term" value="F:beta-amylase activity"/>
    <property type="evidence" value="ECO:0007669"/>
    <property type="project" value="UniProtKB-EC"/>
</dbReference>
<dbReference type="EC" id="3.2.1.2" evidence="4"/>
<dbReference type="SUPFAM" id="SSF51445">
    <property type="entry name" value="(Trans)glycosidases"/>
    <property type="match status" value="1"/>
</dbReference>
<dbReference type="GO" id="GO:0000272">
    <property type="term" value="P:polysaccharide catabolic process"/>
    <property type="evidence" value="ECO:0007669"/>
    <property type="project" value="UniProtKB-KW"/>
</dbReference>
<keyword evidence="2 4" id="KW-0119">Carbohydrate metabolism</keyword>
<dbReference type="EMBL" id="CAJNNV010022005">
    <property type="protein sequence ID" value="CAE8607709.1"/>
    <property type="molecule type" value="Genomic_DNA"/>
</dbReference>
<dbReference type="InterPro" id="IPR001554">
    <property type="entry name" value="Glyco_hydro_14"/>
</dbReference>
<comment type="caution">
    <text evidence="6">The sequence shown here is derived from an EMBL/GenBank/DDBJ whole genome shotgun (WGS) entry which is preliminary data.</text>
</comment>
<dbReference type="OrthoDB" id="1660156at2759"/>
<sequence>MVPGLFRIWTLSVVMVALAFGVLVQDVSNCEAGQSMHCQQQQQPQQQQDGEDYSSLLVLPASTQASRPGRHRLADIKSGTSQQGNSVKVYVMMSLTMVSLNGTLNDPEALRRNLTKIRETGATGVMSDVWWGITEPEPQKYNFAGYRQFFSICREVGLEVQIVTSFHQCCDEGSDCYIPVPAFVRKEPGIWYKNALGDETRAYISLFADDVKVGDRTPRQMYEDWVQAFQLEFQSDIGTLIVEVMLGMGTDGELKYPSYENPAGKWQYPGIGMFQAFDQHALESLKAAASTAGEEAWGLPPSAEVTGHYNSFPNETTFFRDDGGYQTSHGKFFLNWYSQALIHHGANMLTMARKTLGSKVRISGKIAGVHWWYKTKSHAAELTAGFYNTNGVNAYANIATAFAAASNAIVDFTCLEMTDASQNPAYECGPQELVQQVMRAAGHAGVPFSGENALGFYDAPGYEQMVSYKPPTGYLESVTYLRISDEFLQLDNLNLFSKFVAQMKEDSFATPFSLDVI</sequence>
<dbReference type="AlphaFoldDB" id="A0A813F5B6"/>
<accession>A0A813F5B6</accession>
<feature type="chain" id="PRO_5035596103" description="Beta-amylase" evidence="5">
    <location>
        <begin position="20"/>
        <end position="517"/>
    </location>
</feature>
<keyword evidence="3 4" id="KW-0624">Polysaccharide degradation</keyword>
<reference evidence="6" key="1">
    <citation type="submission" date="2021-02" db="EMBL/GenBank/DDBJ databases">
        <authorList>
            <person name="Dougan E. K."/>
            <person name="Rhodes N."/>
            <person name="Thang M."/>
            <person name="Chan C."/>
        </authorList>
    </citation>
    <scope>NUCLEOTIDE SEQUENCE</scope>
</reference>
<keyword evidence="4" id="KW-0378">Hydrolase</keyword>
<dbReference type="OMA" id="SNDREMC"/>
<evidence type="ECO:0000256" key="5">
    <source>
        <dbReference type="SAM" id="SignalP"/>
    </source>
</evidence>
<protein>
    <recommendedName>
        <fullName evidence="4">Beta-amylase</fullName>
        <ecNumber evidence="4">3.2.1.2</ecNumber>
    </recommendedName>
</protein>
<dbReference type="InterPro" id="IPR017853">
    <property type="entry name" value="GH"/>
</dbReference>
<proteinExistence type="inferred from homology"/>
<dbReference type="Proteomes" id="UP000626109">
    <property type="component" value="Unassembled WGS sequence"/>
</dbReference>
<dbReference type="PANTHER" id="PTHR31352:SF1">
    <property type="entry name" value="BETA-AMYLASE 3, CHLOROPLASTIC"/>
    <property type="match status" value="1"/>
</dbReference>
<keyword evidence="4" id="KW-0326">Glycosidase</keyword>
<evidence type="ECO:0000256" key="1">
    <source>
        <dbReference type="ARBA" id="ARBA00005652"/>
    </source>
</evidence>
<comment type="catalytic activity">
    <reaction evidence="4">
        <text>Hydrolysis of (1-&gt;4)-alpha-D-glucosidic linkages in polysaccharides so as to remove successive maltose units from the non-reducing ends of the chains.</text>
        <dbReference type="EC" id="3.2.1.2"/>
    </reaction>
</comment>
<dbReference type="PRINTS" id="PR00750">
    <property type="entry name" value="BETAAMYLASE"/>
</dbReference>
<evidence type="ECO:0000313" key="6">
    <source>
        <dbReference type="EMBL" id="CAE8607709.1"/>
    </source>
</evidence>
<dbReference type="Gene3D" id="3.20.20.80">
    <property type="entry name" value="Glycosidases"/>
    <property type="match status" value="1"/>
</dbReference>
<name>A0A813F5B6_POLGL</name>
<evidence type="ECO:0000313" key="8">
    <source>
        <dbReference type="Proteomes" id="UP000654075"/>
    </source>
</evidence>
<evidence type="ECO:0000256" key="4">
    <source>
        <dbReference type="RuleBase" id="RU000509"/>
    </source>
</evidence>
<dbReference type="EMBL" id="CAJNNW010031224">
    <property type="protein sequence ID" value="CAE8706500.1"/>
    <property type="molecule type" value="Genomic_DNA"/>
</dbReference>
<dbReference type="PANTHER" id="PTHR31352">
    <property type="entry name" value="BETA-AMYLASE 1, CHLOROPLASTIC"/>
    <property type="match status" value="1"/>
</dbReference>